<evidence type="ECO:0000256" key="3">
    <source>
        <dbReference type="SAM" id="MobiDB-lite"/>
    </source>
</evidence>
<dbReference type="InterPro" id="IPR018612">
    <property type="entry name" value="NSRP1_N"/>
</dbReference>
<dbReference type="EMBL" id="AJWJ01000178">
    <property type="protein sequence ID" value="KAF2073875.1"/>
    <property type="molecule type" value="Genomic_DNA"/>
</dbReference>
<feature type="compositionally biased region" description="Basic and acidic residues" evidence="3">
    <location>
        <begin position="117"/>
        <end position="141"/>
    </location>
</feature>
<sequence>MTDKKQWGLQLPKSKLKSAFNADSDEDDDSSNSNNSNKPSTTNTLKDYIKNKENTQIEKTYKDALLEDPTAFDYDDVYDSMKKENKAKQQQAFEERSTKKDSRYIGALMDHANKKKKEFDRFKERQIQKERESEGDMYKDKDVVMSASYKRKLEQDKLEREKEEQLEKERRIQITKEFIL</sequence>
<dbReference type="AlphaFoldDB" id="A0A8J4UZ08"/>
<feature type="non-terminal residue" evidence="5">
    <location>
        <position position="180"/>
    </location>
</feature>
<evidence type="ECO:0000313" key="6">
    <source>
        <dbReference type="Proteomes" id="UP000695562"/>
    </source>
</evidence>
<keyword evidence="6" id="KW-1185">Reference proteome</keyword>
<feature type="region of interest" description="Disordered" evidence="3">
    <location>
        <begin position="116"/>
        <end position="141"/>
    </location>
</feature>
<gene>
    <name evidence="5" type="ORF">CYY_004835</name>
</gene>
<comment type="caution">
    <text evidence="5">The sequence shown here is derived from an EMBL/GenBank/DDBJ whole genome shotgun (WGS) entry which is preliminary data.</text>
</comment>
<keyword evidence="2" id="KW-0175">Coiled coil</keyword>
<feature type="region of interest" description="Disordered" evidence="3">
    <location>
        <begin position="1"/>
        <end position="48"/>
    </location>
</feature>
<feature type="domain" description="Nuclear speckle splicing regulatory protein 1 N-terminal" evidence="4">
    <location>
        <begin position="58"/>
        <end position="171"/>
    </location>
</feature>
<evidence type="ECO:0000256" key="2">
    <source>
        <dbReference type="ARBA" id="ARBA00023054"/>
    </source>
</evidence>
<dbReference type="InterPro" id="IPR042816">
    <property type="entry name" value="Nsrp1"/>
</dbReference>
<dbReference type="Proteomes" id="UP000695562">
    <property type="component" value="Unassembled WGS sequence"/>
</dbReference>
<organism evidence="5 6">
    <name type="scientific">Polysphondylium violaceum</name>
    <dbReference type="NCBI Taxonomy" id="133409"/>
    <lineage>
        <taxon>Eukaryota</taxon>
        <taxon>Amoebozoa</taxon>
        <taxon>Evosea</taxon>
        <taxon>Eumycetozoa</taxon>
        <taxon>Dictyostelia</taxon>
        <taxon>Dictyosteliales</taxon>
        <taxon>Dictyosteliaceae</taxon>
        <taxon>Polysphondylium</taxon>
    </lineage>
</organism>
<comment type="similarity">
    <text evidence="1">Belongs to the NSRP1 family.</text>
</comment>
<proteinExistence type="inferred from homology"/>
<protein>
    <recommendedName>
        <fullName evidence="4">Nuclear speckle splicing regulatory protein 1 N-terminal domain-containing protein</fullName>
    </recommendedName>
</protein>
<accession>A0A8J4UZ08</accession>
<evidence type="ECO:0000313" key="5">
    <source>
        <dbReference type="EMBL" id="KAF2073875.1"/>
    </source>
</evidence>
<reference evidence="5" key="1">
    <citation type="submission" date="2020-01" db="EMBL/GenBank/DDBJ databases">
        <title>Development of genomics and gene disruption for Polysphondylium violaceum indicates a role for the polyketide synthase stlB in stalk morphogenesis.</title>
        <authorList>
            <person name="Narita B."/>
            <person name="Kawabe Y."/>
            <person name="Kin K."/>
            <person name="Saito T."/>
            <person name="Gibbs R."/>
            <person name="Kuspa A."/>
            <person name="Muzny D."/>
            <person name="Queller D."/>
            <person name="Richards S."/>
            <person name="Strassman J."/>
            <person name="Sucgang R."/>
            <person name="Worley K."/>
            <person name="Schaap P."/>
        </authorList>
    </citation>
    <scope>NUCLEOTIDE SEQUENCE</scope>
    <source>
        <strain evidence="5">QSvi11</strain>
    </source>
</reference>
<name>A0A8J4UZ08_9MYCE</name>
<dbReference type="Pfam" id="PF09745">
    <property type="entry name" value="NSRP1_N"/>
    <property type="match status" value="1"/>
</dbReference>
<dbReference type="OrthoDB" id="446635at2759"/>
<evidence type="ECO:0000259" key="4">
    <source>
        <dbReference type="Pfam" id="PF09745"/>
    </source>
</evidence>
<dbReference type="PANTHER" id="PTHR31938">
    <property type="entry name" value="NUCLEAR SPECKLE SPLICING REGULATORY PROTEIN 1"/>
    <property type="match status" value="1"/>
</dbReference>
<evidence type="ECO:0000256" key="1">
    <source>
        <dbReference type="ARBA" id="ARBA00010126"/>
    </source>
</evidence>
<dbReference type="GO" id="GO:0000381">
    <property type="term" value="P:regulation of alternative mRNA splicing, via spliceosome"/>
    <property type="evidence" value="ECO:0007669"/>
    <property type="project" value="InterPro"/>
</dbReference>
<dbReference type="PANTHER" id="PTHR31938:SF4">
    <property type="entry name" value="NUCLEAR SPECKLE SPLICING REGULATORY PROTEIN 1"/>
    <property type="match status" value="1"/>
</dbReference>